<dbReference type="InterPro" id="IPR036038">
    <property type="entry name" value="Aminotransferase-like"/>
</dbReference>
<gene>
    <name evidence="6" type="ORF">JOE57_000017</name>
</gene>
<reference evidence="6 7" key="1">
    <citation type="submission" date="2021-01" db="EMBL/GenBank/DDBJ databases">
        <title>Sequencing the genomes of 1000 actinobacteria strains.</title>
        <authorList>
            <person name="Klenk H.-P."/>
        </authorList>
    </citation>
    <scope>NUCLEOTIDE SEQUENCE [LARGE SCALE GENOMIC DNA]</scope>
    <source>
        <strain evidence="6 7">DSM 18662</strain>
    </source>
</reference>
<evidence type="ECO:0000256" key="5">
    <source>
        <dbReference type="RuleBase" id="RU004516"/>
    </source>
</evidence>
<dbReference type="GO" id="GO:0004084">
    <property type="term" value="F:branched-chain-amino-acid transaminase activity"/>
    <property type="evidence" value="ECO:0007669"/>
    <property type="project" value="UniProtKB-EC"/>
</dbReference>
<dbReference type="PANTHER" id="PTHR42743">
    <property type="entry name" value="AMINO-ACID AMINOTRANSFERASE"/>
    <property type="match status" value="1"/>
</dbReference>
<dbReference type="EMBL" id="JAFBCF010000001">
    <property type="protein sequence ID" value="MBM7797096.1"/>
    <property type="molecule type" value="Genomic_DNA"/>
</dbReference>
<dbReference type="InterPro" id="IPR043131">
    <property type="entry name" value="BCAT-like_N"/>
</dbReference>
<dbReference type="InterPro" id="IPR043132">
    <property type="entry name" value="BCAT-like_C"/>
</dbReference>
<proteinExistence type="inferred from homology"/>
<dbReference type="PROSITE" id="PS00770">
    <property type="entry name" value="AA_TRANSFER_CLASS_4"/>
    <property type="match status" value="1"/>
</dbReference>
<keyword evidence="6" id="KW-0808">Transferase</keyword>
<protein>
    <submittedName>
        <fullName evidence="6">Branched-chain amino acid aminotransferase</fullName>
        <ecNumber evidence="6">2.6.1.42</ecNumber>
    </submittedName>
</protein>
<dbReference type="InterPro" id="IPR018300">
    <property type="entry name" value="Aminotrans_IV_CS"/>
</dbReference>
<dbReference type="Proteomes" id="UP000704762">
    <property type="component" value="Unassembled WGS sequence"/>
</dbReference>
<organism evidence="6 7">
    <name type="scientific">Microlunatus panaciterrae</name>
    <dbReference type="NCBI Taxonomy" id="400768"/>
    <lineage>
        <taxon>Bacteria</taxon>
        <taxon>Bacillati</taxon>
        <taxon>Actinomycetota</taxon>
        <taxon>Actinomycetes</taxon>
        <taxon>Propionibacteriales</taxon>
        <taxon>Propionibacteriaceae</taxon>
        <taxon>Microlunatus</taxon>
    </lineage>
</organism>
<dbReference type="InterPro" id="IPR001544">
    <property type="entry name" value="Aminotrans_IV"/>
</dbReference>
<comment type="caution">
    <text evidence="6">The sequence shown here is derived from an EMBL/GenBank/DDBJ whole genome shotgun (WGS) entry which is preliminary data.</text>
</comment>
<comment type="similarity">
    <text evidence="2 4">Belongs to the class-IV pyridoxal-phosphate-dependent aminotransferase family.</text>
</comment>
<accession>A0ABS2RDM8</accession>
<dbReference type="RefSeq" id="WP_204915829.1">
    <property type="nucleotide sequence ID" value="NZ_BAAAQP010000003.1"/>
</dbReference>
<dbReference type="SUPFAM" id="SSF56752">
    <property type="entry name" value="D-aminoacid aminotransferase-like PLP-dependent enzymes"/>
    <property type="match status" value="1"/>
</dbReference>
<sequence>MATTVTSAAPITDELRVWLDGRIQHDPTEPALSVLDHGVTVGDGVFEALKVTAAGPFSVQRHLDRLTRSARAMNLPDPDHDLVRDAISAVLAGRSWTEGKVRITYTGGRGPLGSQQAFGPPTLIVAADARVLSRQGASIVTTPWTRNTRGAMTGVKTTSYAENVRGLAYAADRDASEGIFINTEGHLCEGTGSNIFCVFGTRIVTPPLSAGPLAGITRALLLEWCDIDEADVTLAEALSADEVFLSSSLRDVQSVARWDAVDFGRIGPVTRQVIDVFAQRSTADLEP</sequence>
<keyword evidence="7" id="KW-1185">Reference proteome</keyword>
<evidence type="ECO:0000313" key="6">
    <source>
        <dbReference type="EMBL" id="MBM7797096.1"/>
    </source>
</evidence>
<keyword evidence="3 5" id="KW-0663">Pyridoxal phosphate</keyword>
<evidence type="ECO:0000256" key="1">
    <source>
        <dbReference type="ARBA" id="ARBA00001933"/>
    </source>
</evidence>
<dbReference type="PANTHER" id="PTHR42743:SF11">
    <property type="entry name" value="AMINODEOXYCHORISMATE LYASE"/>
    <property type="match status" value="1"/>
</dbReference>
<evidence type="ECO:0000256" key="4">
    <source>
        <dbReference type="RuleBase" id="RU004106"/>
    </source>
</evidence>
<dbReference type="EC" id="2.6.1.42" evidence="6"/>
<comment type="cofactor">
    <cofactor evidence="1 5">
        <name>pyridoxal 5'-phosphate</name>
        <dbReference type="ChEBI" id="CHEBI:597326"/>
    </cofactor>
</comment>
<dbReference type="Gene3D" id="3.20.10.10">
    <property type="entry name" value="D-amino Acid Aminotransferase, subunit A, domain 2"/>
    <property type="match status" value="1"/>
</dbReference>
<evidence type="ECO:0000313" key="7">
    <source>
        <dbReference type="Proteomes" id="UP000704762"/>
    </source>
</evidence>
<evidence type="ECO:0000256" key="3">
    <source>
        <dbReference type="ARBA" id="ARBA00022898"/>
    </source>
</evidence>
<dbReference type="Pfam" id="PF01063">
    <property type="entry name" value="Aminotran_4"/>
    <property type="match status" value="1"/>
</dbReference>
<keyword evidence="6" id="KW-0032">Aminotransferase</keyword>
<dbReference type="Gene3D" id="3.30.470.10">
    <property type="match status" value="1"/>
</dbReference>
<dbReference type="InterPro" id="IPR050571">
    <property type="entry name" value="Class-IV_PLP-Dep_Aminotrnsfr"/>
</dbReference>
<name>A0ABS2RDM8_9ACTN</name>
<evidence type="ECO:0000256" key="2">
    <source>
        <dbReference type="ARBA" id="ARBA00009320"/>
    </source>
</evidence>